<dbReference type="AlphaFoldDB" id="A0A2W1BRY4"/>
<protein>
    <recommendedName>
        <fullName evidence="4">Gustatory receptor</fullName>
    </recommendedName>
</protein>
<dbReference type="Proteomes" id="UP000249218">
    <property type="component" value="Unassembled WGS sequence"/>
</dbReference>
<accession>A0A2W1BRY4</accession>
<feature type="transmembrane region" description="Helical" evidence="1">
    <location>
        <begin position="146"/>
        <end position="168"/>
    </location>
</feature>
<keyword evidence="1" id="KW-0812">Transmembrane</keyword>
<feature type="transmembrane region" description="Helical" evidence="1">
    <location>
        <begin position="56"/>
        <end position="78"/>
    </location>
</feature>
<feature type="transmembrane region" description="Helical" evidence="1">
    <location>
        <begin position="180"/>
        <end position="200"/>
    </location>
</feature>
<feature type="transmembrane region" description="Helical" evidence="1">
    <location>
        <begin position="98"/>
        <end position="117"/>
    </location>
</feature>
<dbReference type="EMBL" id="KZ149937">
    <property type="protein sequence ID" value="PZC77081.1"/>
    <property type="molecule type" value="Genomic_DNA"/>
</dbReference>
<evidence type="ECO:0000313" key="3">
    <source>
        <dbReference type="Proteomes" id="UP000249218"/>
    </source>
</evidence>
<name>A0A2W1BRY4_HELAM</name>
<proteinExistence type="predicted"/>
<keyword evidence="3" id="KW-1185">Reference proteome</keyword>
<organism evidence="2 3">
    <name type="scientific">Helicoverpa armigera</name>
    <name type="common">Cotton bollworm</name>
    <name type="synonym">Heliothis armigera</name>
    <dbReference type="NCBI Taxonomy" id="29058"/>
    <lineage>
        <taxon>Eukaryota</taxon>
        <taxon>Metazoa</taxon>
        <taxon>Ecdysozoa</taxon>
        <taxon>Arthropoda</taxon>
        <taxon>Hexapoda</taxon>
        <taxon>Insecta</taxon>
        <taxon>Pterygota</taxon>
        <taxon>Neoptera</taxon>
        <taxon>Endopterygota</taxon>
        <taxon>Lepidoptera</taxon>
        <taxon>Glossata</taxon>
        <taxon>Ditrysia</taxon>
        <taxon>Noctuoidea</taxon>
        <taxon>Noctuidae</taxon>
        <taxon>Heliothinae</taxon>
        <taxon>Helicoverpa</taxon>
    </lineage>
</organism>
<sequence>MKFYRKTETKTNVHLVFNNLLDKDVQSIFFPLNLMHYIVFCPKYTIKNNFIIPTSFIVKLISILGTLVFISVTLYRNYYLFFYQESVTISPFMYYSSYYDALFYSFGFSMNCLFGIFKSELIIRSIMTFQNIHRYLNNESNTRRNIILNWTYVIVTFVGYFSIYTYFYSQLSNSYNLTNAFFLVSFDINAVLAIRSLNLLEDKISLWNVSICKNQELENVNDRNYAKKMYQAYVNVLECYETLKTLSRSFVST</sequence>
<evidence type="ECO:0008006" key="4">
    <source>
        <dbReference type="Google" id="ProtNLM"/>
    </source>
</evidence>
<gene>
    <name evidence="2" type="primary">HaOG200731</name>
    <name evidence="2" type="ORF">B5X24_HaOG200731</name>
</gene>
<evidence type="ECO:0000256" key="1">
    <source>
        <dbReference type="SAM" id="Phobius"/>
    </source>
</evidence>
<reference evidence="2 3" key="1">
    <citation type="journal article" date="2017" name="BMC Biol.">
        <title>Genomic innovations, transcriptional plasticity and gene loss underlying the evolution and divergence of two highly polyphagous and invasive Helicoverpa pest species.</title>
        <authorList>
            <person name="Pearce S.L."/>
            <person name="Clarke D.F."/>
            <person name="East P.D."/>
            <person name="Elfekih S."/>
            <person name="Gordon K.H."/>
            <person name="Jermiin L.S."/>
            <person name="McGaughran A."/>
            <person name="Oakeshott J.G."/>
            <person name="Papanikolaou A."/>
            <person name="Perera O.P."/>
            <person name="Rane R.V."/>
            <person name="Richards S."/>
            <person name="Tay W.T."/>
            <person name="Walsh T.K."/>
            <person name="Anderson A."/>
            <person name="Anderson C.J."/>
            <person name="Asgari S."/>
            <person name="Board P.G."/>
            <person name="Bretschneider A."/>
            <person name="Campbell P.M."/>
            <person name="Chertemps T."/>
            <person name="Christeller J.T."/>
            <person name="Coppin C.W."/>
            <person name="Downes S.J."/>
            <person name="Duan G."/>
            <person name="Farnsworth C.A."/>
            <person name="Good R.T."/>
            <person name="Han L.B."/>
            <person name="Han Y.C."/>
            <person name="Hatje K."/>
            <person name="Horne I."/>
            <person name="Huang Y.P."/>
            <person name="Hughes D.S."/>
            <person name="Jacquin-Joly E."/>
            <person name="James W."/>
            <person name="Jhangiani S."/>
            <person name="Kollmar M."/>
            <person name="Kuwar S.S."/>
            <person name="Li S."/>
            <person name="Liu N.Y."/>
            <person name="Maibeche M.T."/>
            <person name="Miller J.R."/>
            <person name="Montagne N."/>
            <person name="Perry T."/>
            <person name="Qu J."/>
            <person name="Song S.V."/>
            <person name="Sutton G.G."/>
            <person name="Vogel H."/>
            <person name="Walenz B.P."/>
            <person name="Xu W."/>
            <person name="Zhang H.J."/>
            <person name="Zou Z."/>
            <person name="Batterham P."/>
            <person name="Edwards O.R."/>
            <person name="Feyereisen R."/>
            <person name="Gibbs R.A."/>
            <person name="Heckel D.G."/>
            <person name="McGrath A."/>
            <person name="Robin C."/>
            <person name="Scherer S.E."/>
            <person name="Worley K.C."/>
            <person name="Wu Y.D."/>
        </authorList>
    </citation>
    <scope>NUCLEOTIDE SEQUENCE [LARGE SCALE GENOMIC DNA]</scope>
    <source>
        <strain evidence="2">Harm_GR_Male_#8</strain>
        <tissue evidence="2">Whole organism</tissue>
    </source>
</reference>
<evidence type="ECO:0000313" key="2">
    <source>
        <dbReference type="EMBL" id="PZC77081.1"/>
    </source>
</evidence>
<dbReference type="OrthoDB" id="7490805at2759"/>
<keyword evidence="1" id="KW-0472">Membrane</keyword>
<keyword evidence="1" id="KW-1133">Transmembrane helix</keyword>